<evidence type="ECO:0000256" key="1">
    <source>
        <dbReference type="SAM" id="MobiDB-lite"/>
    </source>
</evidence>
<dbReference type="OMA" id="SHHGLWN"/>
<organism evidence="2 3">
    <name type="scientific">Epicoccum nigrum</name>
    <name type="common">Soil fungus</name>
    <name type="synonym">Epicoccum purpurascens</name>
    <dbReference type="NCBI Taxonomy" id="105696"/>
    <lineage>
        <taxon>Eukaryota</taxon>
        <taxon>Fungi</taxon>
        <taxon>Dikarya</taxon>
        <taxon>Ascomycota</taxon>
        <taxon>Pezizomycotina</taxon>
        <taxon>Dothideomycetes</taxon>
        <taxon>Pleosporomycetidae</taxon>
        <taxon>Pleosporales</taxon>
        <taxon>Pleosporineae</taxon>
        <taxon>Didymellaceae</taxon>
        <taxon>Epicoccum</taxon>
    </lineage>
</organism>
<dbReference type="InterPro" id="IPR027417">
    <property type="entry name" value="P-loop_NTPase"/>
</dbReference>
<name>A0A1Y2M750_EPING</name>
<dbReference type="Proteomes" id="UP000193240">
    <property type="component" value="Unassembled WGS sequence"/>
</dbReference>
<evidence type="ECO:0008006" key="4">
    <source>
        <dbReference type="Google" id="ProtNLM"/>
    </source>
</evidence>
<evidence type="ECO:0000313" key="2">
    <source>
        <dbReference type="EMBL" id="OSS51923.1"/>
    </source>
</evidence>
<dbReference type="SUPFAM" id="SSF52540">
    <property type="entry name" value="P-loop containing nucleoside triphosphate hydrolases"/>
    <property type="match status" value="1"/>
</dbReference>
<dbReference type="EMBL" id="KZ107840">
    <property type="protein sequence ID" value="OSS51923.1"/>
    <property type="molecule type" value="Genomic_DNA"/>
</dbReference>
<keyword evidence="3" id="KW-1185">Reference proteome</keyword>
<reference evidence="2 3" key="1">
    <citation type="journal article" date="2017" name="Genome Announc.">
        <title>Genome sequence of the saprophytic ascomycete Epicoccum nigrum ICMP 19927 strain isolated from New Zealand.</title>
        <authorList>
            <person name="Fokin M."/>
            <person name="Fleetwood D."/>
            <person name="Weir B.S."/>
            <person name="Villas-Boas S.G."/>
        </authorList>
    </citation>
    <scope>NUCLEOTIDE SEQUENCE [LARGE SCALE GENOMIC DNA]</scope>
    <source>
        <strain evidence="2 3">ICMP 19927</strain>
    </source>
</reference>
<gene>
    <name evidence="2" type="ORF">B5807_03113</name>
</gene>
<dbReference type="InParanoid" id="A0A1Y2M750"/>
<evidence type="ECO:0000313" key="3">
    <source>
        <dbReference type="Proteomes" id="UP000193240"/>
    </source>
</evidence>
<accession>A0A1Y2M750</accession>
<dbReference type="AlphaFoldDB" id="A0A1Y2M750"/>
<dbReference type="Gene3D" id="3.40.50.300">
    <property type="entry name" value="P-loop containing nucleotide triphosphate hydrolases"/>
    <property type="match status" value="1"/>
</dbReference>
<sequence>MTDKNNDGKLAIPPTLLPHLQRTPSDPRPVVLMTCGLAGTGKTTLVQAVLNRFPHFTRISIDDIIFRAHGLYGTDYPASPSLYAQYNDEADQIYLSTFRALLAGGKDIAFERSCYAREDRVEWRRIAEEGGARVVLVYLRAREKEVLWERICRRGEGVKTADNALEIGRGTFEGYWEGFEGPEGEGEVLVDVV</sequence>
<protein>
    <recommendedName>
        <fullName evidence="4">Zeta toxin domain-containing protein</fullName>
    </recommendedName>
</protein>
<feature type="region of interest" description="Disordered" evidence="1">
    <location>
        <begin position="1"/>
        <end position="24"/>
    </location>
</feature>
<dbReference type="Pfam" id="PF13671">
    <property type="entry name" value="AAA_33"/>
    <property type="match status" value="1"/>
</dbReference>
<proteinExistence type="predicted"/>